<dbReference type="RefSeq" id="WP_229669921.1">
    <property type="nucleotide sequence ID" value="NZ_BMMZ01000004.1"/>
</dbReference>
<reference evidence="1" key="1">
    <citation type="journal article" date="2014" name="Int. J. Syst. Evol. Microbiol.">
        <title>Complete genome sequence of Corynebacterium casei LMG S-19264T (=DSM 44701T), isolated from a smear-ripened cheese.</title>
        <authorList>
            <consortium name="US DOE Joint Genome Institute (JGI-PGF)"/>
            <person name="Walter F."/>
            <person name="Albersmeier A."/>
            <person name="Kalinowski J."/>
            <person name="Ruckert C."/>
        </authorList>
    </citation>
    <scope>NUCLEOTIDE SEQUENCE</scope>
    <source>
        <strain evidence="1">CGMCC 4.7306</strain>
    </source>
</reference>
<dbReference type="EMBL" id="BMMZ01000004">
    <property type="protein sequence ID" value="GGL61647.1"/>
    <property type="molecule type" value="Genomic_DNA"/>
</dbReference>
<protein>
    <submittedName>
        <fullName evidence="1">Uncharacterized protein</fullName>
    </submittedName>
</protein>
<reference evidence="1" key="2">
    <citation type="submission" date="2020-09" db="EMBL/GenBank/DDBJ databases">
        <authorList>
            <person name="Sun Q."/>
            <person name="Zhou Y."/>
        </authorList>
    </citation>
    <scope>NUCLEOTIDE SEQUENCE</scope>
    <source>
        <strain evidence="1">CGMCC 4.7306</strain>
    </source>
</reference>
<keyword evidence="2" id="KW-1185">Reference proteome</keyword>
<dbReference type="AlphaFoldDB" id="A0A917S8G1"/>
<comment type="caution">
    <text evidence="1">The sequence shown here is derived from an EMBL/GenBank/DDBJ whole genome shotgun (WGS) entry which is preliminary data.</text>
</comment>
<sequence>MPAPQLLVSPPPVADLADPRFTEIFAGAQERSRELPRIYRALAAFTGAPTSSTPAR</sequence>
<organism evidence="1 2">
    <name type="scientific">Microlunatus endophyticus</name>
    <dbReference type="NCBI Taxonomy" id="1716077"/>
    <lineage>
        <taxon>Bacteria</taxon>
        <taxon>Bacillati</taxon>
        <taxon>Actinomycetota</taxon>
        <taxon>Actinomycetes</taxon>
        <taxon>Propionibacteriales</taxon>
        <taxon>Propionibacteriaceae</taxon>
        <taxon>Microlunatus</taxon>
    </lineage>
</organism>
<name>A0A917S8G1_9ACTN</name>
<gene>
    <name evidence="1" type="ORF">GCM10011575_20270</name>
</gene>
<evidence type="ECO:0000313" key="1">
    <source>
        <dbReference type="EMBL" id="GGL61647.1"/>
    </source>
</evidence>
<evidence type="ECO:0000313" key="2">
    <source>
        <dbReference type="Proteomes" id="UP000613840"/>
    </source>
</evidence>
<dbReference type="Proteomes" id="UP000613840">
    <property type="component" value="Unassembled WGS sequence"/>
</dbReference>
<accession>A0A917S8G1</accession>
<proteinExistence type="predicted"/>
<dbReference type="Gene3D" id="3.40.50.1110">
    <property type="entry name" value="SGNH hydrolase"/>
    <property type="match status" value="1"/>
</dbReference>
<dbReference type="InterPro" id="IPR036514">
    <property type="entry name" value="SGNH_hydro_sf"/>
</dbReference>